<comment type="similarity">
    <text evidence="7">Belongs to the MraZ family.</text>
</comment>
<dbReference type="InterPro" id="IPR020603">
    <property type="entry name" value="MraZ_dom"/>
</dbReference>
<dbReference type="NCBIfam" id="TIGR00242">
    <property type="entry name" value="division/cell wall cluster transcriptional repressor MraZ"/>
    <property type="match status" value="1"/>
</dbReference>
<dbReference type="SUPFAM" id="SSF89447">
    <property type="entry name" value="AbrB/MazE/MraZ-like"/>
    <property type="match status" value="1"/>
</dbReference>
<feature type="domain" description="SpoVT-AbrB" evidence="8">
    <location>
        <begin position="76"/>
        <end position="119"/>
    </location>
</feature>
<dbReference type="InterPro" id="IPR007159">
    <property type="entry name" value="SpoVT-AbrB_dom"/>
</dbReference>
<dbReference type="InterPro" id="IPR037914">
    <property type="entry name" value="SpoVT-AbrB_sf"/>
</dbReference>
<dbReference type="PANTHER" id="PTHR34701:SF1">
    <property type="entry name" value="TRANSCRIPTIONAL REGULATOR MRAZ"/>
    <property type="match status" value="1"/>
</dbReference>
<evidence type="ECO:0000256" key="1">
    <source>
        <dbReference type="ARBA" id="ARBA00013860"/>
    </source>
</evidence>
<dbReference type="PANTHER" id="PTHR34701">
    <property type="entry name" value="TRANSCRIPTIONAL REGULATOR MRAZ"/>
    <property type="match status" value="1"/>
</dbReference>
<keyword evidence="6 7" id="KW-0804">Transcription</keyword>
<dbReference type="InterPro" id="IPR003444">
    <property type="entry name" value="MraZ"/>
</dbReference>
<dbReference type="InterPro" id="IPR035644">
    <property type="entry name" value="MraZ_C"/>
</dbReference>
<comment type="caution">
    <text evidence="9">The sequence shown here is derived from an EMBL/GenBank/DDBJ whole genome shotgun (WGS) entry which is preliminary data.</text>
</comment>
<keyword evidence="3" id="KW-0677">Repeat</keyword>
<dbReference type="AlphaFoldDB" id="R6X6C4"/>
<dbReference type="HOGENOM" id="CLU_107907_0_5_9"/>
<dbReference type="RefSeq" id="WP_021719813.1">
    <property type="nucleotide sequence ID" value="NZ_FR892777.1"/>
</dbReference>
<dbReference type="GO" id="GO:2000143">
    <property type="term" value="P:negative regulation of DNA-templated transcription initiation"/>
    <property type="evidence" value="ECO:0007669"/>
    <property type="project" value="TreeGrafter"/>
</dbReference>
<keyword evidence="5 7" id="KW-0238">DNA-binding</keyword>
<comment type="subcellular location">
    <subcellularLocation>
        <location evidence="7">Cytoplasm</location>
        <location evidence="7">Nucleoid</location>
    </subcellularLocation>
</comment>
<keyword evidence="4 7" id="KW-0805">Transcription regulation</keyword>
<comment type="subunit">
    <text evidence="7">Forms oligomers.</text>
</comment>
<reference evidence="9" key="1">
    <citation type="submission" date="2012-11" db="EMBL/GenBank/DDBJ databases">
        <title>Dependencies among metagenomic species, viruses, plasmids and units of genetic variation.</title>
        <authorList>
            <person name="Nielsen H.B."/>
            <person name="Almeida M."/>
            <person name="Juncker A.S."/>
            <person name="Rasmussen S."/>
            <person name="Li J."/>
            <person name="Sunagawa S."/>
            <person name="Plichta D."/>
            <person name="Gautier L."/>
            <person name="Le Chatelier E."/>
            <person name="Peletier E."/>
            <person name="Bonde I."/>
            <person name="Nielsen T."/>
            <person name="Manichanh C."/>
            <person name="Arumugam M."/>
            <person name="Batto J."/>
            <person name="Santos M.B.Q.D."/>
            <person name="Blom N."/>
            <person name="Borruel N."/>
            <person name="Burgdorf K.S."/>
            <person name="Boumezbeur F."/>
            <person name="Casellas F."/>
            <person name="Dore J."/>
            <person name="Guarner F."/>
            <person name="Hansen T."/>
            <person name="Hildebrand F."/>
            <person name="Kaas R.S."/>
            <person name="Kennedy S."/>
            <person name="Kristiansen K."/>
            <person name="Kultima J.R."/>
            <person name="Leonard P."/>
            <person name="Levenez F."/>
            <person name="Lund O."/>
            <person name="Moumen B."/>
            <person name="Le Paslier D."/>
            <person name="Pons N."/>
            <person name="Pedersen O."/>
            <person name="Prifti E."/>
            <person name="Qin J."/>
            <person name="Raes J."/>
            <person name="Tap J."/>
            <person name="Tims S."/>
            <person name="Ussery D.W."/>
            <person name="Yamada T."/>
            <person name="MetaHit consortium"/>
            <person name="Renault P."/>
            <person name="Sicheritz-Ponten T."/>
            <person name="Bork P."/>
            <person name="Wang J."/>
            <person name="Brunak S."/>
            <person name="Ehrlich S.D."/>
        </authorList>
    </citation>
    <scope>NUCLEOTIDE SEQUENCE [LARGE SCALE GENOMIC DNA]</scope>
</reference>
<dbReference type="CDD" id="cd16320">
    <property type="entry name" value="MraZ_N"/>
    <property type="match status" value="1"/>
</dbReference>
<dbReference type="InterPro" id="IPR038619">
    <property type="entry name" value="MraZ_sf"/>
</dbReference>
<evidence type="ECO:0000259" key="8">
    <source>
        <dbReference type="PROSITE" id="PS51740"/>
    </source>
</evidence>
<dbReference type="CDD" id="cd16321">
    <property type="entry name" value="MraZ_C"/>
    <property type="match status" value="1"/>
</dbReference>
<proteinExistence type="inferred from homology"/>
<dbReference type="GO" id="GO:0003700">
    <property type="term" value="F:DNA-binding transcription factor activity"/>
    <property type="evidence" value="ECO:0007669"/>
    <property type="project" value="UniProtKB-UniRule"/>
</dbReference>
<dbReference type="GO" id="GO:0005737">
    <property type="term" value="C:cytoplasm"/>
    <property type="evidence" value="ECO:0007669"/>
    <property type="project" value="UniProtKB-UniRule"/>
</dbReference>
<evidence type="ECO:0000256" key="5">
    <source>
        <dbReference type="ARBA" id="ARBA00023125"/>
    </source>
</evidence>
<dbReference type="HAMAP" id="MF_01008">
    <property type="entry name" value="MraZ"/>
    <property type="match status" value="1"/>
</dbReference>
<evidence type="ECO:0000313" key="10">
    <source>
        <dbReference type="Proteomes" id="UP000014937"/>
    </source>
</evidence>
<evidence type="ECO:0000256" key="6">
    <source>
        <dbReference type="ARBA" id="ARBA00023163"/>
    </source>
</evidence>
<evidence type="ECO:0000256" key="7">
    <source>
        <dbReference type="HAMAP-Rule" id="MF_01008"/>
    </source>
</evidence>
<gene>
    <name evidence="7" type="primary">mraZ</name>
    <name evidence="9" type="ORF">BN587_00727</name>
</gene>
<name>R6X6C4_9FIRM</name>
<evidence type="ECO:0000256" key="4">
    <source>
        <dbReference type="ARBA" id="ARBA00023015"/>
    </source>
</evidence>
<sequence>MLLGEYEHTIDAKGRLAMPAKLRESLGGKFIITKGLDGCLFVYDMEQWQKLEQKLSALPMSRKTARDFTRFLFGGACEGECDKQGRVLLPANLRAHAGLEKDAVIVGVGSRAEIWDAGRWNKYNEENAEDVSELAEQLADLGI</sequence>
<dbReference type="GO" id="GO:0000976">
    <property type="term" value="F:transcription cis-regulatory region binding"/>
    <property type="evidence" value="ECO:0007669"/>
    <property type="project" value="TreeGrafter"/>
</dbReference>
<evidence type="ECO:0000313" key="9">
    <source>
        <dbReference type="EMBL" id="CDD11826.1"/>
    </source>
</evidence>
<feature type="domain" description="SpoVT-AbrB" evidence="8">
    <location>
        <begin position="5"/>
        <end position="47"/>
    </location>
</feature>
<organism evidence="9 10">
    <name type="scientific">Phascolarctobacterium succinatutens CAG:287</name>
    <dbReference type="NCBI Taxonomy" id="1263101"/>
    <lineage>
        <taxon>Bacteria</taxon>
        <taxon>Bacillati</taxon>
        <taxon>Bacillota</taxon>
        <taxon>Negativicutes</taxon>
        <taxon>Acidaminococcales</taxon>
        <taxon>Acidaminococcaceae</taxon>
        <taxon>Phascolarctobacterium</taxon>
    </lineage>
</organism>
<evidence type="ECO:0000256" key="3">
    <source>
        <dbReference type="ARBA" id="ARBA00022737"/>
    </source>
</evidence>
<keyword evidence="2 7" id="KW-0963">Cytoplasm</keyword>
<dbReference type="Proteomes" id="UP000014937">
    <property type="component" value="Unassembled WGS sequence"/>
</dbReference>
<dbReference type="Gene3D" id="3.40.1550.20">
    <property type="entry name" value="Transcriptional regulator MraZ domain"/>
    <property type="match status" value="1"/>
</dbReference>
<accession>R6X6C4</accession>
<dbReference type="EMBL" id="CBGL010000101">
    <property type="protein sequence ID" value="CDD11826.1"/>
    <property type="molecule type" value="Genomic_DNA"/>
</dbReference>
<dbReference type="GO" id="GO:0009295">
    <property type="term" value="C:nucleoid"/>
    <property type="evidence" value="ECO:0007669"/>
    <property type="project" value="UniProtKB-SubCell"/>
</dbReference>
<dbReference type="PROSITE" id="PS51740">
    <property type="entry name" value="SPOVT_ABRB"/>
    <property type="match status" value="2"/>
</dbReference>
<dbReference type="InterPro" id="IPR035642">
    <property type="entry name" value="MraZ_N"/>
</dbReference>
<dbReference type="Pfam" id="PF02381">
    <property type="entry name" value="MraZ"/>
    <property type="match status" value="2"/>
</dbReference>
<dbReference type="FunFam" id="3.40.1550.20:FF:000002">
    <property type="entry name" value="Transcriptional regulator MraZ"/>
    <property type="match status" value="1"/>
</dbReference>
<evidence type="ECO:0000256" key="2">
    <source>
        <dbReference type="ARBA" id="ARBA00022490"/>
    </source>
</evidence>
<protein>
    <recommendedName>
        <fullName evidence="1 7">Transcriptional regulator MraZ</fullName>
    </recommendedName>
</protein>